<comment type="caution">
    <text evidence="2">The sequence shown here is derived from an EMBL/GenBank/DDBJ whole genome shotgun (WGS) entry which is preliminary data.</text>
</comment>
<accession>A0A9W6SII3</accession>
<dbReference type="AlphaFoldDB" id="A0A9W6SII3"/>
<dbReference type="GO" id="GO:0016787">
    <property type="term" value="F:hydrolase activity"/>
    <property type="evidence" value="ECO:0007669"/>
    <property type="project" value="InterPro"/>
</dbReference>
<dbReference type="PANTHER" id="PTHR46546:SF4">
    <property type="entry name" value="SHEWANELLA-LIKE PROTEIN PHOSPHATASE 1"/>
    <property type="match status" value="1"/>
</dbReference>
<dbReference type="InterPro" id="IPR029052">
    <property type="entry name" value="Metallo-depent_PP-like"/>
</dbReference>
<dbReference type="Gene3D" id="3.60.21.10">
    <property type="match status" value="1"/>
</dbReference>
<proteinExistence type="predicted"/>
<dbReference type="Pfam" id="PF00149">
    <property type="entry name" value="Metallophos"/>
    <property type="match status" value="1"/>
</dbReference>
<gene>
    <name evidence="2" type="ORF">Afil01_25170</name>
</gene>
<evidence type="ECO:0000313" key="3">
    <source>
        <dbReference type="Proteomes" id="UP001165079"/>
    </source>
</evidence>
<sequence length="250" mass="27188">MKPLFVAADVHGHRDELRETLREAGLVDGEGAWVGADARLWLLGDYVDRGPDGVGVIDDARRWEREGDVHALLGNHEVQLLSARWFADTDVPGAGGTFRDHWLRWGGREGDLAGVTGERLAWLMSLPALALVDGHLLMHSDTDRYLELGETVGEINRAVAHRLADADPAVFWGFAELMASRGAFRDGGDERVVAMLDVLGGHTIVHGHSPVTRYFGVGEPTEAVRYAGGRAVAVDGEVFNGGRILLTRLI</sequence>
<evidence type="ECO:0000259" key="1">
    <source>
        <dbReference type="Pfam" id="PF00149"/>
    </source>
</evidence>
<protein>
    <submittedName>
        <fullName evidence="2">Serine/threonine protein phosphatase</fullName>
    </submittedName>
</protein>
<evidence type="ECO:0000313" key="2">
    <source>
        <dbReference type="EMBL" id="GLZ77710.1"/>
    </source>
</evidence>
<dbReference type="SUPFAM" id="SSF56300">
    <property type="entry name" value="Metallo-dependent phosphatases"/>
    <property type="match status" value="1"/>
</dbReference>
<name>A0A9W6SII3_9ACTN</name>
<dbReference type="InterPro" id="IPR004843">
    <property type="entry name" value="Calcineurin-like_PHP"/>
</dbReference>
<reference evidence="2" key="1">
    <citation type="submission" date="2023-03" db="EMBL/GenBank/DDBJ databases">
        <title>Actinorhabdospora filicis NBRC 111898.</title>
        <authorList>
            <person name="Ichikawa N."/>
            <person name="Sato H."/>
            <person name="Tonouchi N."/>
        </authorList>
    </citation>
    <scope>NUCLEOTIDE SEQUENCE</scope>
    <source>
        <strain evidence="2">NBRC 111898</strain>
    </source>
</reference>
<dbReference type="PANTHER" id="PTHR46546">
    <property type="entry name" value="SHEWANELLA-LIKE PROTEIN PHOSPHATASE 1"/>
    <property type="match status" value="1"/>
</dbReference>
<keyword evidence="3" id="KW-1185">Reference proteome</keyword>
<dbReference type="EMBL" id="BSTX01000001">
    <property type="protein sequence ID" value="GLZ77710.1"/>
    <property type="molecule type" value="Genomic_DNA"/>
</dbReference>
<dbReference type="Proteomes" id="UP001165079">
    <property type="component" value="Unassembled WGS sequence"/>
</dbReference>
<organism evidence="2 3">
    <name type="scientific">Actinorhabdospora filicis</name>
    <dbReference type="NCBI Taxonomy" id="1785913"/>
    <lineage>
        <taxon>Bacteria</taxon>
        <taxon>Bacillati</taxon>
        <taxon>Actinomycetota</taxon>
        <taxon>Actinomycetes</taxon>
        <taxon>Micromonosporales</taxon>
        <taxon>Micromonosporaceae</taxon>
        <taxon>Actinorhabdospora</taxon>
    </lineage>
</organism>
<feature type="domain" description="Calcineurin-like phosphoesterase" evidence="1">
    <location>
        <begin position="4"/>
        <end position="210"/>
    </location>
</feature>
<dbReference type="RefSeq" id="WP_285662800.1">
    <property type="nucleotide sequence ID" value="NZ_BSTX01000001.1"/>
</dbReference>